<reference evidence="2" key="1">
    <citation type="submission" date="2016-03" db="EMBL/GenBank/DDBJ databases">
        <title>Updated assembly of Pseudogymnoascus destructans, the fungus causing white-nose syndrome of bats.</title>
        <authorList>
            <person name="Palmer J.M."/>
            <person name="Drees K.P."/>
            <person name="Foster J.T."/>
            <person name="Lindner D.L."/>
        </authorList>
    </citation>
    <scope>NUCLEOTIDE SEQUENCE [LARGE SCALE GENOMIC DNA]</scope>
    <source>
        <strain evidence="2">20631-21</strain>
    </source>
</reference>
<feature type="compositionally biased region" description="Basic and acidic residues" evidence="1">
    <location>
        <begin position="16"/>
        <end position="27"/>
    </location>
</feature>
<accession>A0A177AJP3</accession>
<evidence type="ECO:0000256" key="1">
    <source>
        <dbReference type="SAM" id="MobiDB-lite"/>
    </source>
</evidence>
<feature type="region of interest" description="Disordered" evidence="1">
    <location>
        <begin position="1"/>
        <end position="52"/>
    </location>
</feature>
<organism evidence="2">
    <name type="scientific">Pseudogymnoascus destructans</name>
    <dbReference type="NCBI Taxonomy" id="655981"/>
    <lineage>
        <taxon>Eukaryota</taxon>
        <taxon>Fungi</taxon>
        <taxon>Dikarya</taxon>
        <taxon>Ascomycota</taxon>
        <taxon>Pezizomycotina</taxon>
        <taxon>Leotiomycetes</taxon>
        <taxon>Thelebolales</taxon>
        <taxon>Thelebolaceae</taxon>
        <taxon>Pseudogymnoascus</taxon>
    </lineage>
</organism>
<gene>
    <name evidence="2" type="ORF">VC83_02065</name>
</gene>
<dbReference type="AlphaFoldDB" id="A0A177AJP3"/>
<dbReference type="EMBL" id="KV441389">
    <property type="protein sequence ID" value="OAF61384.1"/>
    <property type="molecule type" value="Genomic_DNA"/>
</dbReference>
<dbReference type="RefSeq" id="XP_024326659.1">
    <property type="nucleotide sequence ID" value="XM_024465735.1"/>
</dbReference>
<name>A0A177AJP3_9PEZI</name>
<feature type="compositionally biased region" description="Low complexity" evidence="1">
    <location>
        <begin position="1"/>
        <end position="10"/>
    </location>
</feature>
<dbReference type="GeneID" id="36285151"/>
<proteinExistence type="predicted"/>
<protein>
    <submittedName>
        <fullName evidence="2">Uncharacterized protein</fullName>
    </submittedName>
</protein>
<evidence type="ECO:0000313" key="2">
    <source>
        <dbReference type="EMBL" id="OAF61384.1"/>
    </source>
</evidence>
<sequence length="52" mass="5344">MNVEVLAGLRAGDGGDGDRKLDSRQANDDSSAASDNDSRPGGDNTPHDNTTT</sequence>
<dbReference type="Proteomes" id="UP000077154">
    <property type="component" value="Unassembled WGS sequence"/>
</dbReference>